<sequence>MGKSKSSRNIKKITQQECHVDWMLACPDPTPLAFFRFIFPSHRIKASEKYKKALDLAFKEAVDEELRNKFEEMKKSANEARILEDWETWMQQKTA</sequence>
<reference evidence="1" key="1">
    <citation type="submission" date="2021-06" db="EMBL/GenBank/DDBJ databases">
        <authorList>
            <person name="Kallberg Y."/>
            <person name="Tangrot J."/>
            <person name="Rosling A."/>
        </authorList>
    </citation>
    <scope>NUCLEOTIDE SEQUENCE</scope>
    <source>
        <strain evidence="1">FL130A</strain>
    </source>
</reference>
<dbReference type="AlphaFoldDB" id="A0A9N9I312"/>
<dbReference type="OrthoDB" id="2437070at2759"/>
<accession>A0A9N9I312</accession>
<gene>
    <name evidence="1" type="ORF">ALEPTO_LOCUS12203</name>
</gene>
<name>A0A9N9I312_9GLOM</name>
<evidence type="ECO:0000313" key="2">
    <source>
        <dbReference type="Proteomes" id="UP000789508"/>
    </source>
</evidence>
<organism evidence="1 2">
    <name type="scientific">Ambispora leptoticha</name>
    <dbReference type="NCBI Taxonomy" id="144679"/>
    <lineage>
        <taxon>Eukaryota</taxon>
        <taxon>Fungi</taxon>
        <taxon>Fungi incertae sedis</taxon>
        <taxon>Mucoromycota</taxon>
        <taxon>Glomeromycotina</taxon>
        <taxon>Glomeromycetes</taxon>
        <taxon>Archaeosporales</taxon>
        <taxon>Ambisporaceae</taxon>
        <taxon>Ambispora</taxon>
    </lineage>
</organism>
<feature type="non-terminal residue" evidence="1">
    <location>
        <position position="95"/>
    </location>
</feature>
<comment type="caution">
    <text evidence="1">The sequence shown here is derived from an EMBL/GenBank/DDBJ whole genome shotgun (WGS) entry which is preliminary data.</text>
</comment>
<evidence type="ECO:0000313" key="1">
    <source>
        <dbReference type="EMBL" id="CAG8719279.1"/>
    </source>
</evidence>
<proteinExistence type="predicted"/>
<dbReference type="EMBL" id="CAJVPS010025550">
    <property type="protein sequence ID" value="CAG8719279.1"/>
    <property type="molecule type" value="Genomic_DNA"/>
</dbReference>
<dbReference type="Proteomes" id="UP000789508">
    <property type="component" value="Unassembled WGS sequence"/>
</dbReference>
<keyword evidence="2" id="KW-1185">Reference proteome</keyword>
<protein>
    <submittedName>
        <fullName evidence="1">4755_t:CDS:1</fullName>
    </submittedName>
</protein>